<dbReference type="RefSeq" id="WP_169193490.1">
    <property type="nucleotide sequence ID" value="NZ_CP046391.1"/>
</dbReference>
<evidence type="ECO:0000256" key="3">
    <source>
        <dbReference type="ARBA" id="ARBA00022840"/>
    </source>
</evidence>
<accession>A0A858PZ91</accession>
<dbReference type="PANTHER" id="PTHR30121">
    <property type="entry name" value="UNCHARACTERIZED PROTEIN YJGR-RELATED"/>
    <property type="match status" value="1"/>
</dbReference>
<protein>
    <submittedName>
        <fullName evidence="5">Type IV secretion system protein, virB4 family</fullName>
    </submittedName>
</protein>
<dbReference type="Gene3D" id="3.40.50.300">
    <property type="entry name" value="P-loop containing nucleotide triphosphate hydrolases"/>
    <property type="match status" value="1"/>
</dbReference>
<dbReference type="Pfam" id="PF03135">
    <property type="entry name" value="CagE_TrbE_VirB"/>
    <property type="match status" value="1"/>
</dbReference>
<dbReference type="PANTHER" id="PTHR30121:SF12">
    <property type="entry name" value="TYPE IV SECRETION SYSTEM PROTEIN CAGE"/>
    <property type="match status" value="1"/>
</dbReference>
<comment type="similarity">
    <text evidence="1">Belongs to the TrbE/VirB4 family.</text>
</comment>
<name>A0A858PZ91_9RICK</name>
<dbReference type="EMBL" id="CP046391">
    <property type="protein sequence ID" value="QJC27899.1"/>
    <property type="molecule type" value="Genomic_DNA"/>
</dbReference>
<evidence type="ECO:0000256" key="2">
    <source>
        <dbReference type="ARBA" id="ARBA00022741"/>
    </source>
</evidence>
<dbReference type="GO" id="GO:0005524">
    <property type="term" value="F:ATP binding"/>
    <property type="evidence" value="ECO:0007669"/>
    <property type="project" value="UniProtKB-KW"/>
</dbReference>
<dbReference type="AlphaFoldDB" id="A0A858PZ91"/>
<sequence length="796" mass="89383">MSLVGDVISRFRTKRSADDASDRDENNDTLQANSSYAEYVAPACHYNEDTLLNKGGELVQVIEIEKYAPGTGGVALQDAIRESISRVGDPDIAFWIYTVRRRQKFNLEWKKTGDFSDTLHERYMSHVESKYDTYANKIYVAVVSKHLAEGVNSIVGALLFRNVIKRHKSYLSSKAAYLSQVTEDVISHIGGATARRLGLIRCKDSRWRSELLEFLSYLVTFNNRECYLETCDNEHTISSGCDLQFGFNTLKISNGAQVKYGAILGIKTFLSDPFSVVDTCLQQECEFIITEIVRFIEGKQVKESYCRQAEMLDISGDGDLSKMGDLHNVMELEDGAYGECCEKLVNCVVVADDQCSLKRGVMRMVEAFSVVGAIVVRSDIAMEDNFWSMLPGNFRYALGMKPALIKWTCMLVALQEFQTTSLKDRGWMGASAMFFSTRGLPHFFSFSAVKGHTVCLGPPESAMTMLLNFLLSESRRLGVKSVVFDYSGKSVIYANAIGGQYHRVDDRPERVSSSFNPFNVKDSERNRKVAAEVLYRMISPGTEPDDVLKQSVDEAVGRIFAIHQKKRTLDKISECVRDLGGRIAHWISGGKFSHLICNETDIKWDAEFLAINAGMLVGKLECLSSLLYYLLSAMEENLDGSPVILVMYESWILDVVFYTEEGFDAWVERMSSLNVIIVFAGEDIRAISSSKVIRYVGKHTGTRIFMPNFMVSSKQHGRMFGLSQGEIDTMLQISQSEGHFFLKQGESSVVLSLQLPEQVSRVLSANRATIKIMYEAQAEKGSDWLEAFHEKCDTTL</sequence>
<gene>
    <name evidence="5" type="primary">virB4_2</name>
    <name evidence="5" type="ORF">ANPL_04265</name>
</gene>
<dbReference type="InterPro" id="IPR051162">
    <property type="entry name" value="T4SS_component"/>
</dbReference>
<keyword evidence="2" id="KW-0547">Nucleotide-binding</keyword>
<evidence type="ECO:0000256" key="1">
    <source>
        <dbReference type="ARBA" id="ARBA00006512"/>
    </source>
</evidence>
<proteinExistence type="inferred from homology"/>
<dbReference type="InterPro" id="IPR018145">
    <property type="entry name" value="CagE_TrbE_VirB_cntrl_dom"/>
</dbReference>
<organism evidence="5 6">
    <name type="scientific">Anaplasma platys</name>
    <dbReference type="NCBI Taxonomy" id="949"/>
    <lineage>
        <taxon>Bacteria</taxon>
        <taxon>Pseudomonadati</taxon>
        <taxon>Pseudomonadota</taxon>
        <taxon>Alphaproteobacteria</taxon>
        <taxon>Rickettsiales</taxon>
        <taxon>Anaplasmataceae</taxon>
        <taxon>Anaplasma</taxon>
    </lineage>
</organism>
<evidence type="ECO:0000313" key="5">
    <source>
        <dbReference type="EMBL" id="QJC27899.1"/>
    </source>
</evidence>
<dbReference type="Proteomes" id="UP000500930">
    <property type="component" value="Chromosome"/>
</dbReference>
<feature type="domain" description="CagE TrbE VirB component of type IV transporter system central" evidence="4">
    <location>
        <begin position="208"/>
        <end position="396"/>
    </location>
</feature>
<evidence type="ECO:0000259" key="4">
    <source>
        <dbReference type="Pfam" id="PF03135"/>
    </source>
</evidence>
<dbReference type="InterPro" id="IPR027417">
    <property type="entry name" value="P-loop_NTPase"/>
</dbReference>
<dbReference type="SUPFAM" id="SSF52540">
    <property type="entry name" value="P-loop containing nucleoside triphosphate hydrolases"/>
    <property type="match status" value="1"/>
</dbReference>
<evidence type="ECO:0000313" key="6">
    <source>
        <dbReference type="Proteomes" id="UP000500930"/>
    </source>
</evidence>
<keyword evidence="3" id="KW-0067">ATP-binding</keyword>
<dbReference type="KEGG" id="aplt:ANPL_04265"/>
<keyword evidence="6" id="KW-1185">Reference proteome</keyword>
<reference evidence="5 6" key="1">
    <citation type="journal article" date="2020" name="Pathogens">
        <title>First Whole Genome Sequence of Anaplasma platys, an Obligate Intracellular Rickettsial Pathogen of Dogs.</title>
        <authorList>
            <person name="Llanes A."/>
            <person name="Rajeev S."/>
        </authorList>
    </citation>
    <scope>NUCLEOTIDE SEQUENCE [LARGE SCALE GENOMIC DNA]</scope>
    <source>
        <strain evidence="5 6">S3</strain>
    </source>
</reference>